<dbReference type="PANTHER" id="PTHR45810">
    <property type="entry name" value="HISTONE H3.2"/>
    <property type="match status" value="1"/>
</dbReference>
<dbReference type="EMBL" id="CH933808">
    <property type="protein sequence ID" value="EDW10583.1"/>
    <property type="molecule type" value="Genomic_DNA"/>
</dbReference>
<proteinExistence type="inferred from homology"/>
<dbReference type="OMA" id="TEMFLTQ"/>
<dbReference type="Proteomes" id="UP000009192">
    <property type="component" value="Unassembled WGS sequence"/>
</dbReference>
<dbReference type="InterPro" id="IPR000164">
    <property type="entry name" value="Histone_H3/CENP-A"/>
</dbReference>
<protein>
    <recommendedName>
        <fullName evidence="3">Core Histone H2A/H2B/H3 domain-containing protein</fullName>
    </recommendedName>
</protein>
<evidence type="ECO:0000259" key="3">
    <source>
        <dbReference type="Pfam" id="PF00125"/>
    </source>
</evidence>
<gene>
    <name evidence="4" type="primary">Dmoj\GI21176</name>
    <name evidence="4" type="ORF">Dmoj_GI21176</name>
</gene>
<dbReference type="Pfam" id="PF00125">
    <property type="entry name" value="Histone"/>
    <property type="match status" value="1"/>
</dbReference>
<accession>B4KT71</accession>
<comment type="similarity">
    <text evidence="1">Belongs to the histone H3 family.</text>
</comment>
<evidence type="ECO:0000313" key="4">
    <source>
        <dbReference type="EMBL" id="EDW10583.1"/>
    </source>
</evidence>
<dbReference type="GO" id="GO:0030527">
    <property type="term" value="F:structural constituent of chromatin"/>
    <property type="evidence" value="ECO:0007669"/>
    <property type="project" value="InterPro"/>
</dbReference>
<dbReference type="InParanoid" id="B4KT71"/>
<dbReference type="SMR" id="B4KT71"/>
<dbReference type="KEGG" id="dmo:Dmoj_GI21176"/>
<feature type="domain" description="Core Histone H2A/H2B/H3" evidence="3">
    <location>
        <begin position="122"/>
        <end position="204"/>
    </location>
</feature>
<dbReference type="SUPFAM" id="SSF47113">
    <property type="entry name" value="Histone-fold"/>
    <property type="match status" value="1"/>
</dbReference>
<feature type="region of interest" description="Disordered" evidence="2">
    <location>
        <begin position="91"/>
        <end position="116"/>
    </location>
</feature>
<dbReference type="InterPro" id="IPR009072">
    <property type="entry name" value="Histone-fold"/>
</dbReference>
<dbReference type="eggNOG" id="KOG1745">
    <property type="taxonomic scope" value="Eukaryota"/>
</dbReference>
<dbReference type="GO" id="GO:0046982">
    <property type="term" value="F:protein heterodimerization activity"/>
    <property type="evidence" value="ECO:0007669"/>
    <property type="project" value="InterPro"/>
</dbReference>
<dbReference type="OrthoDB" id="420022at2759"/>
<feature type="compositionally biased region" description="Polar residues" evidence="2">
    <location>
        <begin position="1"/>
        <end position="15"/>
    </location>
</feature>
<evidence type="ECO:0000313" key="5">
    <source>
        <dbReference type="Proteomes" id="UP000009192"/>
    </source>
</evidence>
<dbReference type="GO" id="GO:0003677">
    <property type="term" value="F:DNA binding"/>
    <property type="evidence" value="ECO:0007669"/>
    <property type="project" value="InterPro"/>
</dbReference>
<dbReference type="GO" id="GO:0000786">
    <property type="term" value="C:nucleosome"/>
    <property type="evidence" value="ECO:0007669"/>
    <property type="project" value="InterPro"/>
</dbReference>
<dbReference type="PhylomeDB" id="B4KT71"/>
<dbReference type="PANTHER" id="PTHR45810:SF1">
    <property type="entry name" value="HISTONE H3-LIKE CENTROMERIC PROTEIN A"/>
    <property type="match status" value="1"/>
</dbReference>
<dbReference type="HOGENOM" id="CLU_091477_0_0_1"/>
<dbReference type="AlphaFoldDB" id="B4KT71"/>
<dbReference type="SMART" id="SM00428">
    <property type="entry name" value="H3"/>
    <property type="match status" value="1"/>
</dbReference>
<dbReference type="Gene3D" id="1.10.20.10">
    <property type="entry name" value="Histone, subunit A"/>
    <property type="match status" value="1"/>
</dbReference>
<keyword evidence="5" id="KW-1185">Reference proteome</keyword>
<dbReference type="InterPro" id="IPR007125">
    <property type="entry name" value="H2A/H2B/H3"/>
</dbReference>
<reference evidence="4 5" key="1">
    <citation type="journal article" date="2007" name="Nature">
        <title>Evolution of genes and genomes on the Drosophila phylogeny.</title>
        <authorList>
            <consortium name="Drosophila 12 Genomes Consortium"/>
            <person name="Clark A.G."/>
            <person name="Eisen M.B."/>
            <person name="Smith D.R."/>
            <person name="Bergman C.M."/>
            <person name="Oliver B."/>
            <person name="Markow T.A."/>
            <person name="Kaufman T.C."/>
            <person name="Kellis M."/>
            <person name="Gelbart W."/>
            <person name="Iyer V.N."/>
            <person name="Pollard D.A."/>
            <person name="Sackton T.B."/>
            <person name="Larracuente A.M."/>
            <person name="Singh N.D."/>
            <person name="Abad J.P."/>
            <person name="Abt D.N."/>
            <person name="Adryan B."/>
            <person name="Aguade M."/>
            <person name="Akashi H."/>
            <person name="Anderson W.W."/>
            <person name="Aquadro C.F."/>
            <person name="Ardell D.H."/>
            <person name="Arguello R."/>
            <person name="Artieri C.G."/>
            <person name="Barbash D.A."/>
            <person name="Barker D."/>
            <person name="Barsanti P."/>
            <person name="Batterham P."/>
            <person name="Batzoglou S."/>
            <person name="Begun D."/>
            <person name="Bhutkar A."/>
            <person name="Blanco E."/>
            <person name="Bosak S.A."/>
            <person name="Bradley R.K."/>
            <person name="Brand A.D."/>
            <person name="Brent M.R."/>
            <person name="Brooks A.N."/>
            <person name="Brown R.H."/>
            <person name="Butlin R.K."/>
            <person name="Caggese C."/>
            <person name="Calvi B.R."/>
            <person name="Bernardo de Carvalho A."/>
            <person name="Caspi A."/>
            <person name="Castrezana S."/>
            <person name="Celniker S.E."/>
            <person name="Chang J.L."/>
            <person name="Chapple C."/>
            <person name="Chatterji S."/>
            <person name="Chinwalla A."/>
            <person name="Civetta A."/>
            <person name="Clifton S.W."/>
            <person name="Comeron J.M."/>
            <person name="Costello J.C."/>
            <person name="Coyne J.A."/>
            <person name="Daub J."/>
            <person name="David R.G."/>
            <person name="Delcher A.L."/>
            <person name="Delehaunty K."/>
            <person name="Do C.B."/>
            <person name="Ebling H."/>
            <person name="Edwards K."/>
            <person name="Eickbush T."/>
            <person name="Evans J.D."/>
            <person name="Filipski A."/>
            <person name="Findeiss S."/>
            <person name="Freyhult E."/>
            <person name="Fulton L."/>
            <person name="Fulton R."/>
            <person name="Garcia A.C."/>
            <person name="Gardiner A."/>
            <person name="Garfield D.A."/>
            <person name="Garvin B.E."/>
            <person name="Gibson G."/>
            <person name="Gilbert D."/>
            <person name="Gnerre S."/>
            <person name="Godfrey J."/>
            <person name="Good R."/>
            <person name="Gotea V."/>
            <person name="Gravely B."/>
            <person name="Greenberg A.J."/>
            <person name="Griffiths-Jones S."/>
            <person name="Gross S."/>
            <person name="Guigo R."/>
            <person name="Gustafson E.A."/>
            <person name="Haerty W."/>
            <person name="Hahn M.W."/>
            <person name="Halligan D.L."/>
            <person name="Halpern A.L."/>
            <person name="Halter G.M."/>
            <person name="Han M.V."/>
            <person name="Heger A."/>
            <person name="Hillier L."/>
            <person name="Hinrichs A.S."/>
            <person name="Holmes I."/>
            <person name="Hoskins R.A."/>
            <person name="Hubisz M.J."/>
            <person name="Hultmark D."/>
            <person name="Huntley M.A."/>
            <person name="Jaffe D.B."/>
            <person name="Jagadeeshan S."/>
            <person name="Jeck W.R."/>
            <person name="Johnson J."/>
            <person name="Jones C.D."/>
            <person name="Jordan W.C."/>
            <person name="Karpen G.H."/>
            <person name="Kataoka E."/>
            <person name="Keightley P.D."/>
            <person name="Kheradpour P."/>
            <person name="Kirkness E.F."/>
            <person name="Koerich L.B."/>
            <person name="Kristiansen K."/>
            <person name="Kudrna D."/>
            <person name="Kulathinal R.J."/>
            <person name="Kumar S."/>
            <person name="Kwok R."/>
            <person name="Lander E."/>
            <person name="Langley C.H."/>
            <person name="Lapoint R."/>
            <person name="Lazzaro B.P."/>
            <person name="Lee S.J."/>
            <person name="Levesque L."/>
            <person name="Li R."/>
            <person name="Lin C.F."/>
            <person name="Lin M.F."/>
            <person name="Lindblad-Toh K."/>
            <person name="Llopart A."/>
            <person name="Long M."/>
            <person name="Low L."/>
            <person name="Lozovsky E."/>
            <person name="Lu J."/>
            <person name="Luo M."/>
            <person name="Machado C.A."/>
            <person name="Makalowski W."/>
            <person name="Marzo M."/>
            <person name="Matsuda M."/>
            <person name="Matzkin L."/>
            <person name="McAllister B."/>
            <person name="McBride C.S."/>
            <person name="McKernan B."/>
            <person name="McKernan K."/>
            <person name="Mendez-Lago M."/>
            <person name="Minx P."/>
            <person name="Mollenhauer M.U."/>
            <person name="Montooth K."/>
            <person name="Mount S.M."/>
            <person name="Mu X."/>
            <person name="Myers E."/>
            <person name="Negre B."/>
            <person name="Newfeld S."/>
            <person name="Nielsen R."/>
            <person name="Noor M.A."/>
            <person name="O'Grady P."/>
            <person name="Pachter L."/>
            <person name="Papaceit M."/>
            <person name="Parisi M.J."/>
            <person name="Parisi M."/>
            <person name="Parts L."/>
            <person name="Pedersen J.S."/>
            <person name="Pesole G."/>
            <person name="Phillippy A.M."/>
            <person name="Ponting C.P."/>
            <person name="Pop M."/>
            <person name="Porcelli D."/>
            <person name="Powell J.R."/>
            <person name="Prohaska S."/>
            <person name="Pruitt K."/>
            <person name="Puig M."/>
            <person name="Quesneville H."/>
            <person name="Ram K.R."/>
            <person name="Rand D."/>
            <person name="Rasmussen M.D."/>
            <person name="Reed L.K."/>
            <person name="Reenan R."/>
            <person name="Reily A."/>
            <person name="Remington K.A."/>
            <person name="Rieger T.T."/>
            <person name="Ritchie M.G."/>
            <person name="Robin C."/>
            <person name="Rogers Y.H."/>
            <person name="Rohde C."/>
            <person name="Rozas J."/>
            <person name="Rubenfield M.J."/>
            <person name="Ruiz A."/>
            <person name="Russo S."/>
            <person name="Salzberg S.L."/>
            <person name="Sanchez-Gracia A."/>
            <person name="Saranga D.J."/>
            <person name="Sato H."/>
            <person name="Schaeffer S.W."/>
            <person name="Schatz M.C."/>
            <person name="Schlenke T."/>
            <person name="Schwartz R."/>
            <person name="Segarra C."/>
            <person name="Singh R.S."/>
            <person name="Sirot L."/>
            <person name="Sirota M."/>
            <person name="Sisneros N.B."/>
            <person name="Smith C.D."/>
            <person name="Smith T.F."/>
            <person name="Spieth J."/>
            <person name="Stage D.E."/>
            <person name="Stark A."/>
            <person name="Stephan W."/>
            <person name="Strausberg R.L."/>
            <person name="Strempel S."/>
            <person name="Sturgill D."/>
            <person name="Sutton G."/>
            <person name="Sutton G.G."/>
            <person name="Tao W."/>
            <person name="Teichmann S."/>
            <person name="Tobari Y.N."/>
            <person name="Tomimura Y."/>
            <person name="Tsolas J.M."/>
            <person name="Valente V.L."/>
            <person name="Venter E."/>
            <person name="Venter J.C."/>
            <person name="Vicario S."/>
            <person name="Vieira F.G."/>
            <person name="Vilella A.J."/>
            <person name="Villasante A."/>
            <person name="Walenz B."/>
            <person name="Wang J."/>
            <person name="Wasserman M."/>
            <person name="Watts T."/>
            <person name="Wilson D."/>
            <person name="Wilson R.K."/>
            <person name="Wing R.A."/>
            <person name="Wolfner M.F."/>
            <person name="Wong A."/>
            <person name="Wong G.K."/>
            <person name="Wu C.I."/>
            <person name="Wu G."/>
            <person name="Yamamoto D."/>
            <person name="Yang H.P."/>
            <person name="Yang S.P."/>
            <person name="Yorke J.A."/>
            <person name="Yoshida K."/>
            <person name="Zdobnov E."/>
            <person name="Zhang P."/>
            <person name="Zhang Y."/>
            <person name="Zimin A.V."/>
            <person name="Baldwin J."/>
            <person name="Abdouelleil A."/>
            <person name="Abdulkadir J."/>
            <person name="Abebe A."/>
            <person name="Abera B."/>
            <person name="Abreu J."/>
            <person name="Acer S.C."/>
            <person name="Aftuck L."/>
            <person name="Alexander A."/>
            <person name="An P."/>
            <person name="Anderson E."/>
            <person name="Anderson S."/>
            <person name="Arachi H."/>
            <person name="Azer M."/>
            <person name="Bachantsang P."/>
            <person name="Barry A."/>
            <person name="Bayul T."/>
            <person name="Berlin A."/>
            <person name="Bessette D."/>
            <person name="Bloom T."/>
            <person name="Blye J."/>
            <person name="Boguslavskiy L."/>
            <person name="Bonnet C."/>
            <person name="Boukhgalter B."/>
            <person name="Bourzgui I."/>
            <person name="Brown A."/>
            <person name="Cahill P."/>
            <person name="Channer S."/>
            <person name="Cheshatsang Y."/>
            <person name="Chuda L."/>
            <person name="Citroen M."/>
            <person name="Collymore A."/>
            <person name="Cooke P."/>
            <person name="Costello M."/>
            <person name="D'Aco K."/>
            <person name="Daza R."/>
            <person name="De Haan G."/>
            <person name="DeGray S."/>
            <person name="DeMaso C."/>
            <person name="Dhargay N."/>
            <person name="Dooley K."/>
            <person name="Dooley E."/>
            <person name="Doricent M."/>
            <person name="Dorje P."/>
            <person name="Dorjee K."/>
            <person name="Dupes A."/>
            <person name="Elong R."/>
            <person name="Falk J."/>
            <person name="Farina A."/>
            <person name="Faro S."/>
            <person name="Ferguson D."/>
            <person name="Fisher S."/>
            <person name="Foley C.D."/>
            <person name="Franke A."/>
            <person name="Friedrich D."/>
            <person name="Gadbois L."/>
            <person name="Gearin G."/>
            <person name="Gearin C.R."/>
            <person name="Giannoukos G."/>
            <person name="Goode T."/>
            <person name="Graham J."/>
            <person name="Grandbois E."/>
            <person name="Grewal S."/>
            <person name="Gyaltsen K."/>
            <person name="Hafez N."/>
            <person name="Hagos B."/>
            <person name="Hall J."/>
            <person name="Henson C."/>
            <person name="Hollinger A."/>
            <person name="Honan T."/>
            <person name="Huard M.D."/>
            <person name="Hughes L."/>
            <person name="Hurhula B."/>
            <person name="Husby M.E."/>
            <person name="Kamat A."/>
            <person name="Kanga B."/>
            <person name="Kashin S."/>
            <person name="Khazanovich D."/>
            <person name="Kisner P."/>
            <person name="Lance K."/>
            <person name="Lara M."/>
            <person name="Lee W."/>
            <person name="Lennon N."/>
            <person name="Letendre F."/>
            <person name="LeVine R."/>
            <person name="Lipovsky A."/>
            <person name="Liu X."/>
            <person name="Liu J."/>
            <person name="Liu S."/>
            <person name="Lokyitsang T."/>
            <person name="Lokyitsang Y."/>
            <person name="Lubonja R."/>
            <person name="Lui A."/>
            <person name="MacDonald P."/>
            <person name="Magnisalis V."/>
            <person name="Maru K."/>
            <person name="Matthews C."/>
            <person name="McCusker W."/>
            <person name="McDonough S."/>
            <person name="Mehta T."/>
            <person name="Meldrim J."/>
            <person name="Meneus L."/>
            <person name="Mihai O."/>
            <person name="Mihalev A."/>
            <person name="Mihova T."/>
            <person name="Mittelman R."/>
            <person name="Mlenga V."/>
            <person name="Montmayeur A."/>
            <person name="Mulrain L."/>
            <person name="Navidi A."/>
            <person name="Naylor J."/>
            <person name="Negash T."/>
            <person name="Nguyen T."/>
            <person name="Nguyen N."/>
            <person name="Nicol R."/>
            <person name="Norbu C."/>
            <person name="Norbu N."/>
            <person name="Novod N."/>
            <person name="O'Neill B."/>
            <person name="Osman S."/>
            <person name="Markiewicz E."/>
            <person name="Oyono O.L."/>
            <person name="Patti C."/>
            <person name="Phunkhang P."/>
            <person name="Pierre F."/>
            <person name="Priest M."/>
            <person name="Raghuraman S."/>
            <person name="Rege F."/>
            <person name="Reyes R."/>
            <person name="Rise C."/>
            <person name="Rogov P."/>
            <person name="Ross K."/>
            <person name="Ryan E."/>
            <person name="Settipalli S."/>
            <person name="Shea T."/>
            <person name="Sherpa N."/>
            <person name="Shi L."/>
            <person name="Shih D."/>
            <person name="Sparrow T."/>
            <person name="Spaulding J."/>
            <person name="Stalker J."/>
            <person name="Stange-Thomann N."/>
            <person name="Stavropoulos S."/>
            <person name="Stone C."/>
            <person name="Strader C."/>
            <person name="Tesfaye S."/>
            <person name="Thomson T."/>
            <person name="Thoulutsang Y."/>
            <person name="Thoulutsang D."/>
            <person name="Topham K."/>
            <person name="Topping I."/>
            <person name="Tsamla T."/>
            <person name="Vassiliev H."/>
            <person name="Vo A."/>
            <person name="Wangchuk T."/>
            <person name="Wangdi T."/>
            <person name="Weiand M."/>
            <person name="Wilkinson J."/>
            <person name="Wilson A."/>
            <person name="Yadav S."/>
            <person name="Young G."/>
            <person name="Yu Q."/>
            <person name="Zembek L."/>
            <person name="Zhong D."/>
            <person name="Zimmer A."/>
            <person name="Zwirko Z."/>
            <person name="Jaffe D.B."/>
            <person name="Alvarez P."/>
            <person name="Brockman W."/>
            <person name="Butler J."/>
            <person name="Chin C."/>
            <person name="Gnerre S."/>
            <person name="Grabherr M."/>
            <person name="Kleber M."/>
            <person name="Mauceli E."/>
            <person name="MacCallum I."/>
        </authorList>
    </citation>
    <scope>NUCLEOTIDE SEQUENCE [LARGE SCALE GENOMIC DNA]</scope>
    <source>
        <strain evidence="5">Tucson 15081-1352.22</strain>
    </source>
</reference>
<sequence length="214" mass="24424">MRRSGLPNSDDSGSDLSIAFGLDGVPRCSTTRKQQKHLDKSKNADGINDNEEEDVVAVCPANPSIRKGLLPTLPCPQEPVFPLDPECPPEPACAVEPERPLEPTSSKRRKQSNPFRRAQKFKREVRLLQRTPNFMIPRISFGRVVREIMLERCDCEPHFRITMGALEALQTATEMFLTQRFQDSYMMTMHRQRVTLELRDMALMAFICKQHGLL</sequence>
<evidence type="ECO:0000256" key="1">
    <source>
        <dbReference type="ARBA" id="ARBA00010343"/>
    </source>
</evidence>
<name>B4KT71_DROMO</name>
<feature type="region of interest" description="Disordered" evidence="2">
    <location>
        <begin position="1"/>
        <end position="51"/>
    </location>
</feature>
<evidence type="ECO:0000256" key="2">
    <source>
        <dbReference type="SAM" id="MobiDB-lite"/>
    </source>
</evidence>
<organism evidence="4 5">
    <name type="scientific">Drosophila mojavensis</name>
    <name type="common">Fruit fly</name>
    <dbReference type="NCBI Taxonomy" id="7230"/>
    <lineage>
        <taxon>Eukaryota</taxon>
        <taxon>Metazoa</taxon>
        <taxon>Ecdysozoa</taxon>
        <taxon>Arthropoda</taxon>
        <taxon>Hexapoda</taxon>
        <taxon>Insecta</taxon>
        <taxon>Pterygota</taxon>
        <taxon>Neoptera</taxon>
        <taxon>Endopterygota</taxon>
        <taxon>Diptera</taxon>
        <taxon>Brachycera</taxon>
        <taxon>Muscomorpha</taxon>
        <taxon>Ephydroidea</taxon>
        <taxon>Drosophilidae</taxon>
        <taxon>Drosophila</taxon>
    </lineage>
</organism>